<keyword evidence="2" id="KW-0808">Transferase</keyword>
<dbReference type="Proteomes" id="UP000033566">
    <property type="component" value="Chromosome"/>
</dbReference>
<sequence>MIKPGPAFTRPRIPAAKCLQLVRLNPIITRSELVESTGLSQPTITRATTALLNIGLIQERHDLTRSQGRGRPTVPLESAEAPWILAGIAVGTEATYIALYDTMGRLLRDDVVNTHVASLSQADFIEYIIAGVNKLLVDQRHRLVSVGVTTSGQLDDRDRVTAPNLGWQGFDIRSRLEFQFQVPVTVSAAVPAILGSETQGTPTNVDETVLVLFADDSLGAALSDSEGVKQIRPLPQVRSSLLGNGRAEEVLTTAHIEKVIKDSSADERSILNERAHQLGTLTAQLIDKYAPNTVVIAGSAFADDSEAPRRFASVVRKHAQSVQLRMIPTHREIVRAVSRAVALDPLLRDPIELGKVAQALEDRLAVSK</sequence>
<reference evidence="2 3" key="1">
    <citation type="journal article" date="2015" name="Genome Announc.">
        <title>Complete Genome Sequence of Corynebacterium camporealensis DSM 44610, Isolated from the Milk of a Manchega Sheep with Subclinical Mastitis.</title>
        <authorList>
            <person name="Ruckert C."/>
            <person name="Albersmeier A."/>
            <person name="Winkler A."/>
            <person name="Tauch A."/>
        </authorList>
    </citation>
    <scope>NUCLEOTIDE SEQUENCE [LARGE SCALE GENOMIC DNA]</scope>
    <source>
        <strain evidence="2 3">DSM 44610</strain>
    </source>
</reference>
<dbReference type="HOGENOM" id="CLU_060911_0_0_11"/>
<dbReference type="OrthoDB" id="3605644at2"/>
<proteinExistence type="inferred from homology"/>
<dbReference type="SUPFAM" id="SSF46785">
    <property type="entry name" value="Winged helix' DNA-binding domain"/>
    <property type="match status" value="1"/>
</dbReference>
<evidence type="ECO:0000313" key="2">
    <source>
        <dbReference type="EMBL" id="AKE38073.1"/>
    </source>
</evidence>
<dbReference type="AlphaFoldDB" id="A0A0F6QWF8"/>
<protein>
    <submittedName>
        <fullName evidence="2">Transcriptional regulator/sugar kinase</fullName>
    </submittedName>
</protein>
<gene>
    <name evidence="2" type="ORF">UL81_00400</name>
</gene>
<dbReference type="SUPFAM" id="SSF53067">
    <property type="entry name" value="Actin-like ATPase domain"/>
    <property type="match status" value="1"/>
</dbReference>
<dbReference type="Gene3D" id="3.30.420.40">
    <property type="match status" value="1"/>
</dbReference>
<dbReference type="RefSeq" id="WP_035106055.1">
    <property type="nucleotide sequence ID" value="NZ_CP011311.1"/>
</dbReference>
<accession>A0A0F6QWF8</accession>
<dbReference type="Gene3D" id="1.10.10.10">
    <property type="entry name" value="Winged helix-like DNA-binding domain superfamily/Winged helix DNA-binding domain"/>
    <property type="match status" value="1"/>
</dbReference>
<dbReference type="InterPro" id="IPR000600">
    <property type="entry name" value="ROK"/>
</dbReference>
<evidence type="ECO:0000256" key="1">
    <source>
        <dbReference type="ARBA" id="ARBA00006479"/>
    </source>
</evidence>
<keyword evidence="3" id="KW-1185">Reference proteome</keyword>
<keyword evidence="2" id="KW-0418">Kinase</keyword>
<dbReference type="InterPro" id="IPR043129">
    <property type="entry name" value="ATPase_NBD"/>
</dbReference>
<dbReference type="PANTHER" id="PTHR18964:SF149">
    <property type="entry name" value="BIFUNCTIONAL UDP-N-ACETYLGLUCOSAMINE 2-EPIMERASE_N-ACETYLMANNOSAMINE KINASE"/>
    <property type="match status" value="1"/>
</dbReference>
<dbReference type="STRING" id="161896.UL81_00400"/>
<dbReference type="Pfam" id="PF00480">
    <property type="entry name" value="ROK"/>
    <property type="match status" value="1"/>
</dbReference>
<dbReference type="InterPro" id="IPR036390">
    <property type="entry name" value="WH_DNA-bd_sf"/>
</dbReference>
<dbReference type="PANTHER" id="PTHR18964">
    <property type="entry name" value="ROK (REPRESSOR, ORF, KINASE) FAMILY"/>
    <property type="match status" value="1"/>
</dbReference>
<organism evidence="2 3">
    <name type="scientific">Corynebacterium camporealensis</name>
    <dbReference type="NCBI Taxonomy" id="161896"/>
    <lineage>
        <taxon>Bacteria</taxon>
        <taxon>Bacillati</taxon>
        <taxon>Actinomycetota</taxon>
        <taxon>Actinomycetes</taxon>
        <taxon>Mycobacteriales</taxon>
        <taxon>Corynebacteriaceae</taxon>
        <taxon>Corynebacterium</taxon>
    </lineage>
</organism>
<dbReference type="PATRIC" id="fig|161896.4.peg.79"/>
<comment type="similarity">
    <text evidence="1">Belongs to the ROK (NagC/XylR) family.</text>
</comment>
<name>A0A0F6QWF8_9CORY</name>
<dbReference type="InterPro" id="IPR036388">
    <property type="entry name" value="WH-like_DNA-bd_sf"/>
</dbReference>
<dbReference type="CDD" id="cd23763">
    <property type="entry name" value="ASKHA_ATPase_ROK"/>
    <property type="match status" value="1"/>
</dbReference>
<dbReference type="EMBL" id="CP011311">
    <property type="protein sequence ID" value="AKE38073.1"/>
    <property type="molecule type" value="Genomic_DNA"/>
</dbReference>
<evidence type="ECO:0000313" key="3">
    <source>
        <dbReference type="Proteomes" id="UP000033566"/>
    </source>
</evidence>
<dbReference type="GO" id="GO:0016301">
    <property type="term" value="F:kinase activity"/>
    <property type="evidence" value="ECO:0007669"/>
    <property type="project" value="UniProtKB-KW"/>
</dbReference>
<dbReference type="KEGG" id="ccj:UL81_00400"/>